<dbReference type="Pfam" id="PF00132">
    <property type="entry name" value="Hexapep"/>
    <property type="match status" value="1"/>
</dbReference>
<name>A0ABV7CXT5_9BACI</name>
<sequence>MRRTDRYFVKGSNSLWQIYKTVSFWKMVKNFLVIQTARYTPFLGVKNWLYRNFLKMRVGKRTAFALMVMPDVMFPEKIHIGENTVIGYNTTILAHEYLIEEYRIGDVMIGDKVLIGANTTILPGVTIGNGAIISAGSLVHKDVPEGVFAGGNPMKIIYTKEQMENRMKNLPLDE</sequence>
<dbReference type="GO" id="GO:0016746">
    <property type="term" value="F:acyltransferase activity"/>
    <property type="evidence" value="ECO:0007669"/>
    <property type="project" value="UniProtKB-KW"/>
</dbReference>
<keyword evidence="2" id="KW-1185">Reference proteome</keyword>
<dbReference type="RefSeq" id="WP_390273725.1">
    <property type="nucleotide sequence ID" value="NZ_JBHRSA010000049.1"/>
</dbReference>
<organism evidence="1 2">
    <name type="scientific">Virgibacillus xinjiangensis</name>
    <dbReference type="NCBI Taxonomy" id="393090"/>
    <lineage>
        <taxon>Bacteria</taxon>
        <taxon>Bacillati</taxon>
        <taxon>Bacillota</taxon>
        <taxon>Bacilli</taxon>
        <taxon>Bacillales</taxon>
        <taxon>Bacillaceae</taxon>
        <taxon>Virgibacillus</taxon>
    </lineage>
</organism>
<dbReference type="PANTHER" id="PTHR43300">
    <property type="entry name" value="ACETYLTRANSFERASE"/>
    <property type="match status" value="1"/>
</dbReference>
<dbReference type="CDD" id="cd04647">
    <property type="entry name" value="LbH_MAT_like"/>
    <property type="match status" value="1"/>
</dbReference>
<comment type="caution">
    <text evidence="1">The sequence shown here is derived from an EMBL/GenBank/DDBJ whole genome shotgun (WGS) entry which is preliminary data.</text>
</comment>
<dbReference type="Gene3D" id="2.160.10.10">
    <property type="entry name" value="Hexapeptide repeat proteins"/>
    <property type="match status" value="1"/>
</dbReference>
<reference evidence="2" key="1">
    <citation type="journal article" date="2019" name="Int. J. Syst. Evol. Microbiol.">
        <title>The Global Catalogue of Microorganisms (GCM) 10K type strain sequencing project: providing services to taxonomists for standard genome sequencing and annotation.</title>
        <authorList>
            <consortium name="The Broad Institute Genomics Platform"/>
            <consortium name="The Broad Institute Genome Sequencing Center for Infectious Disease"/>
            <person name="Wu L."/>
            <person name="Ma J."/>
        </authorList>
    </citation>
    <scope>NUCLEOTIDE SEQUENCE [LARGE SCALE GENOMIC DNA]</scope>
    <source>
        <strain evidence="2">KCTC 13128</strain>
    </source>
</reference>
<dbReference type="InterPro" id="IPR050179">
    <property type="entry name" value="Trans_hexapeptide_repeat"/>
</dbReference>
<evidence type="ECO:0000313" key="2">
    <source>
        <dbReference type="Proteomes" id="UP001595279"/>
    </source>
</evidence>
<protein>
    <submittedName>
        <fullName evidence="1">Acyltransferase</fullName>
    </submittedName>
</protein>
<keyword evidence="1" id="KW-0808">Transferase</keyword>
<dbReference type="InterPro" id="IPR011004">
    <property type="entry name" value="Trimer_LpxA-like_sf"/>
</dbReference>
<accession>A0ABV7CXT5</accession>
<dbReference type="InterPro" id="IPR001451">
    <property type="entry name" value="Hexapep"/>
</dbReference>
<keyword evidence="1" id="KW-0012">Acyltransferase</keyword>
<dbReference type="EMBL" id="JBHRSA010000049">
    <property type="protein sequence ID" value="MFC3041317.1"/>
    <property type="molecule type" value="Genomic_DNA"/>
</dbReference>
<dbReference type="PANTHER" id="PTHR43300:SF6">
    <property type="entry name" value="ACETYLTRANSFERASE YVOF-RELATED"/>
    <property type="match status" value="1"/>
</dbReference>
<dbReference type="SUPFAM" id="SSF51161">
    <property type="entry name" value="Trimeric LpxA-like enzymes"/>
    <property type="match status" value="1"/>
</dbReference>
<gene>
    <name evidence="1" type="ORF">ACFOGI_13795</name>
</gene>
<evidence type="ECO:0000313" key="1">
    <source>
        <dbReference type="EMBL" id="MFC3041317.1"/>
    </source>
</evidence>
<proteinExistence type="predicted"/>
<dbReference type="Proteomes" id="UP001595279">
    <property type="component" value="Unassembled WGS sequence"/>
</dbReference>